<protein>
    <submittedName>
        <fullName evidence="2">Uncharacterized protein</fullName>
    </submittedName>
</protein>
<feature type="region of interest" description="Disordered" evidence="1">
    <location>
        <begin position="1"/>
        <end position="28"/>
    </location>
</feature>
<evidence type="ECO:0000313" key="2">
    <source>
        <dbReference type="EMBL" id="KAL2057792.1"/>
    </source>
</evidence>
<accession>A0ABR4BIZ3</accession>
<reference evidence="2 3" key="1">
    <citation type="submission" date="2024-09" db="EMBL/GenBank/DDBJ databases">
        <title>Rethinking Asexuality: The Enigmatic Case of Functional Sexual Genes in Lepraria (Stereocaulaceae).</title>
        <authorList>
            <person name="Doellman M."/>
            <person name="Sun Y."/>
            <person name="Barcenas-Pena A."/>
            <person name="Lumbsch H.T."/>
            <person name="Grewe F."/>
        </authorList>
    </citation>
    <scope>NUCLEOTIDE SEQUENCE [LARGE SCALE GENOMIC DNA]</scope>
    <source>
        <strain evidence="2 3">Grewe 0041</strain>
    </source>
</reference>
<organism evidence="2 3">
    <name type="scientific">Lepraria finkii</name>
    <dbReference type="NCBI Taxonomy" id="1340010"/>
    <lineage>
        <taxon>Eukaryota</taxon>
        <taxon>Fungi</taxon>
        <taxon>Dikarya</taxon>
        <taxon>Ascomycota</taxon>
        <taxon>Pezizomycotina</taxon>
        <taxon>Lecanoromycetes</taxon>
        <taxon>OSLEUM clade</taxon>
        <taxon>Lecanoromycetidae</taxon>
        <taxon>Lecanorales</taxon>
        <taxon>Lecanorineae</taxon>
        <taxon>Stereocaulaceae</taxon>
        <taxon>Lepraria</taxon>
    </lineage>
</organism>
<dbReference type="Proteomes" id="UP001590951">
    <property type="component" value="Unassembled WGS sequence"/>
</dbReference>
<sequence>MVPTSTRLRPQRPIDAGSEGSRTTVHLPTPYCNVESDERHAKSLSVLIQSSQLHGCQRGNLSRTLPVKEARKAFKLLFNMDNASRLQFTLSGTSRRPALELNMRCE</sequence>
<keyword evidence="3" id="KW-1185">Reference proteome</keyword>
<proteinExistence type="predicted"/>
<name>A0ABR4BIZ3_9LECA</name>
<evidence type="ECO:0000313" key="3">
    <source>
        <dbReference type="Proteomes" id="UP001590951"/>
    </source>
</evidence>
<dbReference type="EMBL" id="JBHFEH010000004">
    <property type="protein sequence ID" value="KAL2057792.1"/>
    <property type="molecule type" value="Genomic_DNA"/>
</dbReference>
<evidence type="ECO:0000256" key="1">
    <source>
        <dbReference type="SAM" id="MobiDB-lite"/>
    </source>
</evidence>
<comment type="caution">
    <text evidence="2">The sequence shown here is derived from an EMBL/GenBank/DDBJ whole genome shotgun (WGS) entry which is preliminary data.</text>
</comment>
<gene>
    <name evidence="2" type="ORF">ABVK25_002176</name>
</gene>